<reference evidence="1 3" key="1">
    <citation type="journal article" date="2020" name="Stud. Mycol.">
        <title>101 Dothideomycetes genomes: a test case for predicting lifestyles and emergence of pathogens.</title>
        <authorList>
            <person name="Haridas S."/>
            <person name="Albert R."/>
            <person name="Binder M."/>
            <person name="Bloem J."/>
            <person name="Labutti K."/>
            <person name="Salamov A."/>
            <person name="Andreopoulos B."/>
            <person name="Baker S."/>
            <person name="Barry K."/>
            <person name="Bills G."/>
            <person name="Bluhm B."/>
            <person name="Cannon C."/>
            <person name="Castanera R."/>
            <person name="Culley D."/>
            <person name="Daum C."/>
            <person name="Ezra D."/>
            <person name="Gonzalez J."/>
            <person name="Henrissat B."/>
            <person name="Kuo A."/>
            <person name="Liang C."/>
            <person name="Lipzen A."/>
            <person name="Lutzoni F."/>
            <person name="Magnuson J."/>
            <person name="Mondo S."/>
            <person name="Nolan M."/>
            <person name="Ohm R."/>
            <person name="Pangilinan J."/>
            <person name="Park H.-J."/>
            <person name="Ramirez L."/>
            <person name="Alfaro M."/>
            <person name="Sun H."/>
            <person name="Tritt A."/>
            <person name="Yoshinaga Y."/>
            <person name="Zwiers L.-H."/>
            <person name="Turgeon B."/>
            <person name="Goodwin S."/>
            <person name="Spatafora J."/>
            <person name="Crous P."/>
            <person name="Grigoriev I."/>
        </authorList>
    </citation>
    <scope>NUCLEOTIDE SEQUENCE</scope>
    <source>
        <strain evidence="1 3">CBS 304.34</strain>
    </source>
</reference>
<organism evidence="1">
    <name type="scientific">Mytilinidion resinicola</name>
    <dbReference type="NCBI Taxonomy" id="574789"/>
    <lineage>
        <taxon>Eukaryota</taxon>
        <taxon>Fungi</taxon>
        <taxon>Dikarya</taxon>
        <taxon>Ascomycota</taxon>
        <taxon>Pezizomycotina</taxon>
        <taxon>Dothideomycetes</taxon>
        <taxon>Pleosporomycetidae</taxon>
        <taxon>Mytilinidiales</taxon>
        <taxon>Mytilinidiaceae</taxon>
        <taxon>Mytilinidion</taxon>
    </lineage>
</organism>
<dbReference type="EMBL" id="MU003694">
    <property type="protein sequence ID" value="KAF2815279.1"/>
    <property type="molecule type" value="Genomic_DNA"/>
</dbReference>
<protein>
    <submittedName>
        <fullName evidence="1 3">Uncharacterized protein</fullName>
    </submittedName>
</protein>
<sequence length="310" mass="35705">MLDWLYGFPSAVEKLTNLQSACVVEDITHPFWSTFEKKVMITPSEWRDERDRDLIEEYYPWDYHLRWLEGVPQLSWLLSCLVSAGLPETFRSLHFNPNFDQSPHAQNKIAKMYPVFEVLTTLHVRMTYRAEEALSNPVIELANLILRAKVLKVLALDIGEDNFTCSPFQRPINTNPEFNILKHLLYDGAGNLRNLPWPQLRDLALGTVCTLEEILSEFLNLLAPNLRGLYLAGLSFFKNEGSWRSFIFKPPTYLSLDYVRLDYLDTLADNNDGFERFFPGFGHGDGYNVLEVSQENSFGSDGTQDLHSCH</sequence>
<evidence type="ECO:0000313" key="1">
    <source>
        <dbReference type="EMBL" id="KAF2815279.1"/>
    </source>
</evidence>
<proteinExistence type="predicted"/>
<name>A0A6A6Z3F4_9PEZI</name>
<dbReference type="RefSeq" id="XP_033582243.1">
    <property type="nucleotide sequence ID" value="XM_033713173.1"/>
</dbReference>
<reference evidence="3" key="2">
    <citation type="submission" date="2020-04" db="EMBL/GenBank/DDBJ databases">
        <authorList>
            <consortium name="NCBI Genome Project"/>
        </authorList>
    </citation>
    <scope>NUCLEOTIDE SEQUENCE</scope>
    <source>
        <strain evidence="3">CBS 304.34</strain>
    </source>
</reference>
<dbReference type="OrthoDB" id="5422579at2759"/>
<dbReference type="GeneID" id="54454066"/>
<accession>A0A6A6Z3F4</accession>
<keyword evidence="2" id="KW-1185">Reference proteome</keyword>
<gene>
    <name evidence="1 3" type="ORF">BDZ99DRAFT_193433</name>
</gene>
<dbReference type="AlphaFoldDB" id="A0A6A6Z3F4"/>
<dbReference type="Proteomes" id="UP000504636">
    <property type="component" value="Unplaced"/>
</dbReference>
<evidence type="ECO:0000313" key="2">
    <source>
        <dbReference type="Proteomes" id="UP000504636"/>
    </source>
</evidence>
<evidence type="ECO:0000313" key="3">
    <source>
        <dbReference type="RefSeq" id="XP_033582243.1"/>
    </source>
</evidence>
<reference evidence="3" key="3">
    <citation type="submission" date="2025-04" db="UniProtKB">
        <authorList>
            <consortium name="RefSeq"/>
        </authorList>
    </citation>
    <scope>IDENTIFICATION</scope>
    <source>
        <strain evidence="3">CBS 304.34</strain>
    </source>
</reference>